<dbReference type="OrthoDB" id="8244198at2"/>
<dbReference type="Proteomes" id="UP000051587">
    <property type="component" value="Unassembled WGS sequence"/>
</dbReference>
<gene>
    <name evidence="2" type="ORF">TG4357_00928</name>
</gene>
<evidence type="ECO:0000313" key="2">
    <source>
        <dbReference type="EMBL" id="CUH63851.1"/>
    </source>
</evidence>
<evidence type="ECO:0000313" key="3">
    <source>
        <dbReference type="Proteomes" id="UP000051587"/>
    </source>
</evidence>
<organism evidence="2 3">
    <name type="scientific">Thalassovita gelatinovora</name>
    <name type="common">Thalassobius gelatinovorus</name>
    <dbReference type="NCBI Taxonomy" id="53501"/>
    <lineage>
        <taxon>Bacteria</taxon>
        <taxon>Pseudomonadati</taxon>
        <taxon>Pseudomonadota</taxon>
        <taxon>Alphaproteobacteria</taxon>
        <taxon>Rhodobacterales</taxon>
        <taxon>Roseobacteraceae</taxon>
        <taxon>Thalassovita</taxon>
    </lineage>
</organism>
<dbReference type="EMBL" id="CYSA01000010">
    <property type="protein sequence ID" value="CUH63851.1"/>
    <property type="molecule type" value="Genomic_DNA"/>
</dbReference>
<evidence type="ECO:0000259" key="1">
    <source>
        <dbReference type="Pfam" id="PF06568"/>
    </source>
</evidence>
<reference evidence="2 3" key="1">
    <citation type="submission" date="2015-09" db="EMBL/GenBank/DDBJ databases">
        <authorList>
            <consortium name="Swine Surveillance"/>
        </authorList>
    </citation>
    <scope>NUCLEOTIDE SEQUENCE [LARGE SCALE GENOMIC DNA]</scope>
    <source>
        <strain evidence="2 3">CECT 4357</strain>
    </source>
</reference>
<sequence>MATASDIRTEHSGIVDRAAGFFTEVGARYARYKTYRATLNELTALGDRDLRDMGLCRAQLRSVAWEHAYDGH</sequence>
<protein>
    <recommendedName>
        <fullName evidence="1">YjiS-like domain-containing protein</fullName>
    </recommendedName>
</protein>
<dbReference type="STRING" id="53501.SAMN04488043_11223"/>
<name>A0A0P1F791_THAGE</name>
<proteinExistence type="predicted"/>
<keyword evidence="3" id="KW-1185">Reference proteome</keyword>
<accession>A0A0P1F791</accession>
<dbReference type="RefSeq" id="WP_058261711.1">
    <property type="nucleotide sequence ID" value="NZ_CP051181.1"/>
</dbReference>
<feature type="domain" description="YjiS-like" evidence="1">
    <location>
        <begin position="27"/>
        <end position="61"/>
    </location>
</feature>
<dbReference type="InterPro" id="IPR009506">
    <property type="entry name" value="YjiS-like"/>
</dbReference>
<dbReference type="AlphaFoldDB" id="A0A0P1F791"/>
<dbReference type="Pfam" id="PF06568">
    <property type="entry name" value="YjiS-like"/>
    <property type="match status" value="1"/>
</dbReference>